<dbReference type="PANTHER" id="PTHR43601">
    <property type="entry name" value="THIOREDOXIN, MITOCHONDRIAL"/>
    <property type="match status" value="1"/>
</dbReference>
<evidence type="ECO:0000256" key="2">
    <source>
        <dbReference type="ARBA" id="ARBA00023284"/>
    </source>
</evidence>
<protein>
    <recommendedName>
        <fullName evidence="3">Thioredoxin domain-containing protein</fullName>
    </recommendedName>
</protein>
<feature type="domain" description="Thioredoxin" evidence="3">
    <location>
        <begin position="117"/>
        <end position="157"/>
    </location>
</feature>
<proteinExistence type="inferred from homology"/>
<dbReference type="Proteomes" id="UP001346149">
    <property type="component" value="Unassembled WGS sequence"/>
</dbReference>
<evidence type="ECO:0000259" key="3">
    <source>
        <dbReference type="Pfam" id="PF00085"/>
    </source>
</evidence>
<dbReference type="PANTHER" id="PTHR43601:SF17">
    <property type="entry name" value="THIOREDOXIN-LIKE 1-2, CHLOROPLASTIC"/>
    <property type="match status" value="1"/>
</dbReference>
<comment type="similarity">
    <text evidence="1">Belongs to the thioredoxin family.</text>
</comment>
<dbReference type="Pfam" id="PF00085">
    <property type="entry name" value="Thioredoxin"/>
    <property type="match status" value="1"/>
</dbReference>
<organism evidence="4 5">
    <name type="scientific">Trapa natans</name>
    <name type="common">Water chestnut</name>
    <dbReference type="NCBI Taxonomy" id="22666"/>
    <lineage>
        <taxon>Eukaryota</taxon>
        <taxon>Viridiplantae</taxon>
        <taxon>Streptophyta</taxon>
        <taxon>Embryophyta</taxon>
        <taxon>Tracheophyta</taxon>
        <taxon>Spermatophyta</taxon>
        <taxon>Magnoliopsida</taxon>
        <taxon>eudicotyledons</taxon>
        <taxon>Gunneridae</taxon>
        <taxon>Pentapetalae</taxon>
        <taxon>rosids</taxon>
        <taxon>malvids</taxon>
        <taxon>Myrtales</taxon>
        <taxon>Lythraceae</taxon>
        <taxon>Trapa</taxon>
    </lineage>
</organism>
<dbReference type="InterPro" id="IPR013766">
    <property type="entry name" value="Thioredoxin_domain"/>
</dbReference>
<dbReference type="SUPFAM" id="SSF52833">
    <property type="entry name" value="Thioredoxin-like"/>
    <property type="match status" value="1"/>
</dbReference>
<evidence type="ECO:0000313" key="5">
    <source>
        <dbReference type="Proteomes" id="UP001346149"/>
    </source>
</evidence>
<gene>
    <name evidence="4" type="ORF">SAY86_021458</name>
</gene>
<dbReference type="InterPro" id="IPR036249">
    <property type="entry name" value="Thioredoxin-like_sf"/>
</dbReference>
<comment type="caution">
    <text evidence="4">The sequence shown here is derived from an EMBL/GenBank/DDBJ whole genome shotgun (WGS) entry which is preliminary data.</text>
</comment>
<keyword evidence="2" id="KW-0676">Redox-active center</keyword>
<name>A0AAN7RK54_TRANT</name>
<dbReference type="CDD" id="cd02947">
    <property type="entry name" value="TRX_family"/>
    <property type="match status" value="1"/>
</dbReference>
<sequence>MACSLKSRFCVSGLNEAVFPSREARVPGFCSFTGYSSSIGSNQKVLSSLTADFMGKLVISSDQKDIFGDRSASSLASFSLPASGYANQAMTMKWWEKGLGPNIVEINSAQELISSLLCANDSLVVVDFYSPGCGGCRALHPKVEEIELQTPLICIHQVCCVEEISFLDCLFLGVLFFGQVYFFKLSETHLIDSLWSDLPTSGIIPRCNFPQSELRKAWDDVPLPQHLRPPILPVLSGHGWPCVQFQLHKFYCELEPWNEPKGAYPLPSKTKFH</sequence>
<dbReference type="AlphaFoldDB" id="A0AAN7RK54"/>
<evidence type="ECO:0000256" key="1">
    <source>
        <dbReference type="ARBA" id="ARBA00008987"/>
    </source>
</evidence>
<keyword evidence="5" id="KW-1185">Reference proteome</keyword>
<dbReference type="EMBL" id="JAXQNO010000003">
    <property type="protein sequence ID" value="KAK4800971.1"/>
    <property type="molecule type" value="Genomic_DNA"/>
</dbReference>
<dbReference type="GO" id="GO:0045454">
    <property type="term" value="P:cell redox homeostasis"/>
    <property type="evidence" value="ECO:0007669"/>
    <property type="project" value="TreeGrafter"/>
</dbReference>
<accession>A0AAN7RK54</accession>
<dbReference type="GO" id="GO:0009507">
    <property type="term" value="C:chloroplast"/>
    <property type="evidence" value="ECO:0007669"/>
    <property type="project" value="TreeGrafter"/>
</dbReference>
<reference evidence="4 5" key="1">
    <citation type="journal article" date="2023" name="Hortic Res">
        <title>Pangenome of water caltrop reveals structural variations and asymmetric subgenome divergence after allopolyploidization.</title>
        <authorList>
            <person name="Zhang X."/>
            <person name="Chen Y."/>
            <person name="Wang L."/>
            <person name="Yuan Y."/>
            <person name="Fang M."/>
            <person name="Shi L."/>
            <person name="Lu R."/>
            <person name="Comes H.P."/>
            <person name="Ma Y."/>
            <person name="Chen Y."/>
            <person name="Huang G."/>
            <person name="Zhou Y."/>
            <person name="Zheng Z."/>
            <person name="Qiu Y."/>
        </authorList>
    </citation>
    <scope>NUCLEOTIDE SEQUENCE [LARGE SCALE GENOMIC DNA]</scope>
    <source>
        <strain evidence="4">F231</strain>
    </source>
</reference>
<dbReference type="Gene3D" id="3.40.30.10">
    <property type="entry name" value="Glutaredoxin"/>
    <property type="match status" value="1"/>
</dbReference>
<evidence type="ECO:0000313" key="4">
    <source>
        <dbReference type="EMBL" id="KAK4800971.1"/>
    </source>
</evidence>